<dbReference type="PROSITE" id="PS51729">
    <property type="entry name" value="GNAT_YJDJ"/>
    <property type="match status" value="1"/>
</dbReference>
<dbReference type="Proteomes" id="UP001157109">
    <property type="component" value="Unassembled WGS sequence"/>
</dbReference>
<evidence type="ECO:0000313" key="3">
    <source>
        <dbReference type="Proteomes" id="UP001157109"/>
    </source>
</evidence>
<dbReference type="RefSeq" id="WP_241442030.1">
    <property type="nucleotide sequence ID" value="NZ_BSUJ01000001.1"/>
</dbReference>
<organism evidence="2 3">
    <name type="scientific">Arsenicicoccus piscis</name>
    <dbReference type="NCBI Taxonomy" id="673954"/>
    <lineage>
        <taxon>Bacteria</taxon>
        <taxon>Bacillati</taxon>
        <taxon>Actinomycetota</taxon>
        <taxon>Actinomycetes</taxon>
        <taxon>Micrococcales</taxon>
        <taxon>Intrasporangiaceae</taxon>
        <taxon>Arsenicicoccus</taxon>
    </lineage>
</organism>
<dbReference type="Gene3D" id="3.40.630.30">
    <property type="match status" value="1"/>
</dbReference>
<sequence length="97" mass="10695">MSDDVRVVKNDSEQRYEAWVGDERAGFVDVDERDGVTVALHTETEPHFAGQGIGTALVGGMLEAVRERGDRIVSHCSFVTAYLERHADEFGDLRADG</sequence>
<comment type="caution">
    <text evidence="2">The sequence shown here is derived from an EMBL/GenBank/DDBJ whole genome shotgun (WGS) entry which is preliminary data.</text>
</comment>
<dbReference type="Pfam" id="PF14542">
    <property type="entry name" value="Acetyltransf_CG"/>
    <property type="match status" value="1"/>
</dbReference>
<feature type="domain" description="N-acetyltransferase" evidence="1">
    <location>
        <begin position="8"/>
        <end position="95"/>
    </location>
</feature>
<dbReference type="SUPFAM" id="SSF55729">
    <property type="entry name" value="Acyl-CoA N-acyltransferases (Nat)"/>
    <property type="match status" value="1"/>
</dbReference>
<gene>
    <name evidence="2" type="ORF">GCM10025862_11460</name>
</gene>
<accession>A0ABQ6HNE9</accession>
<name>A0ABQ6HNE9_9MICO</name>
<dbReference type="CDD" id="cd04301">
    <property type="entry name" value="NAT_SF"/>
    <property type="match status" value="1"/>
</dbReference>
<proteinExistence type="predicted"/>
<keyword evidence="3" id="KW-1185">Reference proteome</keyword>
<reference evidence="3" key="1">
    <citation type="journal article" date="2019" name="Int. J. Syst. Evol. Microbiol.">
        <title>The Global Catalogue of Microorganisms (GCM) 10K type strain sequencing project: providing services to taxonomists for standard genome sequencing and annotation.</title>
        <authorList>
            <consortium name="The Broad Institute Genomics Platform"/>
            <consortium name="The Broad Institute Genome Sequencing Center for Infectious Disease"/>
            <person name="Wu L."/>
            <person name="Ma J."/>
        </authorList>
    </citation>
    <scope>NUCLEOTIDE SEQUENCE [LARGE SCALE GENOMIC DNA]</scope>
    <source>
        <strain evidence="3">NBRC 105830</strain>
    </source>
</reference>
<protein>
    <recommendedName>
        <fullName evidence="1">N-acetyltransferase domain-containing protein</fullName>
    </recommendedName>
</protein>
<dbReference type="InterPro" id="IPR016181">
    <property type="entry name" value="Acyl_CoA_acyltransferase"/>
</dbReference>
<evidence type="ECO:0000313" key="2">
    <source>
        <dbReference type="EMBL" id="GMA19125.1"/>
    </source>
</evidence>
<dbReference type="EMBL" id="BSUJ01000001">
    <property type="protein sequence ID" value="GMA19125.1"/>
    <property type="molecule type" value="Genomic_DNA"/>
</dbReference>
<evidence type="ECO:0000259" key="1">
    <source>
        <dbReference type="PROSITE" id="PS51729"/>
    </source>
</evidence>
<dbReference type="InterPro" id="IPR031165">
    <property type="entry name" value="GNAT_YJDJ"/>
</dbReference>